<keyword evidence="4 6" id="KW-1133">Transmembrane helix</keyword>
<dbReference type="STRING" id="1798507.A3A34_02075"/>
<feature type="transmembrane region" description="Helical" evidence="6">
    <location>
        <begin position="381"/>
        <end position="403"/>
    </location>
</feature>
<feature type="transmembrane region" description="Helical" evidence="6">
    <location>
        <begin position="288"/>
        <end position="305"/>
    </location>
</feature>
<evidence type="ECO:0000256" key="5">
    <source>
        <dbReference type="ARBA" id="ARBA00023136"/>
    </source>
</evidence>
<evidence type="ECO:0000256" key="6">
    <source>
        <dbReference type="SAM" id="Phobius"/>
    </source>
</evidence>
<evidence type="ECO:0000256" key="2">
    <source>
        <dbReference type="ARBA" id="ARBA00022448"/>
    </source>
</evidence>
<accession>A0A1F6ENG9</accession>
<evidence type="ECO:0000313" key="7">
    <source>
        <dbReference type="EMBL" id="OGG75171.1"/>
    </source>
</evidence>
<evidence type="ECO:0000256" key="1">
    <source>
        <dbReference type="ARBA" id="ARBA00004141"/>
    </source>
</evidence>
<keyword evidence="3 6" id="KW-0812">Transmembrane</keyword>
<dbReference type="Pfam" id="PF03092">
    <property type="entry name" value="BT1"/>
    <property type="match status" value="1"/>
</dbReference>
<feature type="transmembrane region" description="Helical" evidence="6">
    <location>
        <begin position="47"/>
        <end position="65"/>
    </location>
</feature>
<evidence type="ECO:0000256" key="3">
    <source>
        <dbReference type="ARBA" id="ARBA00022692"/>
    </source>
</evidence>
<dbReference type="PANTHER" id="PTHR31585">
    <property type="entry name" value="FOLATE-BIOPTERIN TRANSPORTER 1, CHLOROPLASTIC"/>
    <property type="match status" value="1"/>
</dbReference>
<sequence>MTLLVPFLWWRGLRLRYLPPIMVYMAAGIAGLTGIVGTFYVKERLGLSAEFLAAIGFWAGLPWALKMPLGHLVDLMWKWKSVLVYIGAALLALSVLIMIGLIGYPIRMAEYASVEAWFVLSTILGPVGYVMQDVVADAMTVEAVPRVDERGAPVSEADQKKQHTTVQALGRMAIISGSIYVALLNVFLMSGVGDLPMEGKTATYLLVYQLALIIPAVSVAGVLVAWLIKRRDITRLVQDGYTSQKARGILETQQAPPPINWWIIGGGLLFAILSLSVGLGNVPAGQEIIFVGSMAIILFMMVKLMPELDPKVRGTIVGIAIIVFAFRAVPGPGAGSSWWMMDELAFDQAFFAQLSLIGSFLALSGIVLFQTFMATRSIPYIFGFLTIALTVLALPIVGMYYGLHEWTSAMTGGLVGARTIALVDTALESPLGQVAMIPMLAWIAHSAPAHLKATFFAVFASFTNLALSASQLGTKYLNQIFTVTREVRDASDAVETQADYSELGWILISATTIGFVVPLLAILIFRHRANRKTTVHATL</sequence>
<feature type="transmembrane region" description="Helical" evidence="6">
    <location>
        <begin position="503"/>
        <end position="525"/>
    </location>
</feature>
<gene>
    <name evidence="7" type="ORF">A3A34_02075</name>
</gene>
<feature type="transmembrane region" description="Helical" evidence="6">
    <location>
        <begin position="259"/>
        <end position="282"/>
    </location>
</feature>
<feature type="transmembrane region" description="Helical" evidence="6">
    <location>
        <begin position="312"/>
        <end position="329"/>
    </location>
</feature>
<dbReference type="PANTHER" id="PTHR31585:SF5">
    <property type="entry name" value="RNA-BINDING S4 DOMAIN-CONTAINING PROTEIN"/>
    <property type="match status" value="1"/>
</dbReference>
<feature type="transmembrane region" description="Helical" evidence="6">
    <location>
        <begin position="20"/>
        <end position="40"/>
    </location>
</feature>
<feature type="transmembrane region" description="Helical" evidence="6">
    <location>
        <begin position="85"/>
        <end position="104"/>
    </location>
</feature>
<feature type="transmembrane region" description="Helical" evidence="6">
    <location>
        <begin position="208"/>
        <end position="228"/>
    </location>
</feature>
<dbReference type="EMBL" id="MFLU01000007">
    <property type="protein sequence ID" value="OGG75171.1"/>
    <property type="molecule type" value="Genomic_DNA"/>
</dbReference>
<protein>
    <recommendedName>
        <fullName evidence="9">Major facilitator superfamily (MFS) profile domain-containing protein</fullName>
    </recommendedName>
</protein>
<dbReference type="AlphaFoldDB" id="A0A1F6ENG9"/>
<dbReference type="InterPro" id="IPR039309">
    <property type="entry name" value="BT1"/>
</dbReference>
<dbReference type="Proteomes" id="UP000178587">
    <property type="component" value="Unassembled WGS sequence"/>
</dbReference>
<comment type="subcellular location">
    <subcellularLocation>
        <location evidence="1">Membrane</location>
        <topology evidence="1">Multi-pass membrane protein</topology>
    </subcellularLocation>
</comment>
<reference evidence="7 8" key="1">
    <citation type="journal article" date="2016" name="Nat. Commun.">
        <title>Thousands of microbial genomes shed light on interconnected biogeochemical processes in an aquifer system.</title>
        <authorList>
            <person name="Anantharaman K."/>
            <person name="Brown C.T."/>
            <person name="Hug L.A."/>
            <person name="Sharon I."/>
            <person name="Castelle C.J."/>
            <person name="Probst A.J."/>
            <person name="Thomas B.C."/>
            <person name="Singh A."/>
            <person name="Wilkins M.J."/>
            <person name="Karaoz U."/>
            <person name="Brodie E.L."/>
            <person name="Williams K.H."/>
            <person name="Hubbard S.S."/>
            <person name="Banfield J.F."/>
        </authorList>
    </citation>
    <scope>NUCLEOTIDE SEQUENCE [LARGE SCALE GENOMIC DNA]</scope>
</reference>
<evidence type="ECO:0000313" key="8">
    <source>
        <dbReference type="Proteomes" id="UP000178587"/>
    </source>
</evidence>
<keyword evidence="2" id="KW-0813">Transport</keyword>
<dbReference type="GO" id="GO:0016020">
    <property type="term" value="C:membrane"/>
    <property type="evidence" value="ECO:0007669"/>
    <property type="project" value="UniProtKB-SubCell"/>
</dbReference>
<proteinExistence type="predicted"/>
<evidence type="ECO:0008006" key="9">
    <source>
        <dbReference type="Google" id="ProtNLM"/>
    </source>
</evidence>
<evidence type="ECO:0000256" key="4">
    <source>
        <dbReference type="ARBA" id="ARBA00022989"/>
    </source>
</evidence>
<keyword evidence="5 6" id="KW-0472">Membrane</keyword>
<name>A0A1F6ENG9_9BACT</name>
<feature type="transmembrane region" description="Helical" evidence="6">
    <location>
        <begin position="168"/>
        <end position="188"/>
    </location>
</feature>
<comment type="caution">
    <text evidence="7">The sequence shown here is derived from an EMBL/GenBank/DDBJ whole genome shotgun (WGS) entry which is preliminary data.</text>
</comment>
<organism evidence="7 8">
    <name type="scientific">Candidatus Kaiserbacteria bacterium RIFCSPLOWO2_01_FULL_50_24</name>
    <dbReference type="NCBI Taxonomy" id="1798507"/>
    <lineage>
        <taxon>Bacteria</taxon>
        <taxon>Candidatus Kaiseribacteriota</taxon>
    </lineage>
</organism>
<feature type="transmembrane region" description="Helical" evidence="6">
    <location>
        <begin position="349"/>
        <end position="369"/>
    </location>
</feature>